<evidence type="ECO:0000313" key="1">
    <source>
        <dbReference type="EMBL" id="KAH9480917.1"/>
    </source>
</evidence>
<dbReference type="Proteomes" id="UP000664032">
    <property type="component" value="Unassembled WGS sequence"/>
</dbReference>
<organism evidence="1 2">
    <name type="scientific">Psilocybe cubensis</name>
    <name type="common">Psychedelic mushroom</name>
    <name type="synonym">Stropharia cubensis</name>
    <dbReference type="NCBI Taxonomy" id="181762"/>
    <lineage>
        <taxon>Eukaryota</taxon>
        <taxon>Fungi</taxon>
        <taxon>Dikarya</taxon>
        <taxon>Basidiomycota</taxon>
        <taxon>Agaricomycotina</taxon>
        <taxon>Agaricomycetes</taxon>
        <taxon>Agaricomycetidae</taxon>
        <taxon>Agaricales</taxon>
        <taxon>Agaricineae</taxon>
        <taxon>Strophariaceae</taxon>
        <taxon>Psilocybe</taxon>
    </lineage>
</organism>
<dbReference type="EMBL" id="JAFIQS020000006">
    <property type="protein sequence ID" value="KAH9480917.1"/>
    <property type="molecule type" value="Genomic_DNA"/>
</dbReference>
<protein>
    <submittedName>
        <fullName evidence="1">MFS siderochrome iron transporter 1</fullName>
    </submittedName>
</protein>
<gene>
    <name evidence="1" type="ORF">JR316_0007519</name>
</gene>
<name>A0ACB8GZQ7_PSICU</name>
<evidence type="ECO:0000313" key="2">
    <source>
        <dbReference type="Proteomes" id="UP000664032"/>
    </source>
</evidence>
<reference evidence="1" key="1">
    <citation type="submission" date="2021-10" db="EMBL/GenBank/DDBJ databases">
        <title>Psilocybe cubensis genome.</title>
        <authorList>
            <person name="Mckernan K.J."/>
            <person name="Crawford S."/>
            <person name="Trippe A."/>
            <person name="Kane L.T."/>
            <person name="Mclaughlin S."/>
        </authorList>
    </citation>
    <scope>NUCLEOTIDE SEQUENCE</scope>
    <source>
        <strain evidence="1">MGC-MH-2018</strain>
    </source>
</reference>
<accession>A0ACB8GZQ7</accession>
<proteinExistence type="predicted"/>
<keyword evidence="2" id="KW-1185">Reference proteome</keyword>
<comment type="caution">
    <text evidence="1">The sequence shown here is derived from an EMBL/GenBank/DDBJ whole genome shotgun (WGS) entry which is preliminary data.</text>
</comment>
<sequence>MAVPHVDGIENKLEIPNDIVKAMDAESGSQLDTGDSEYVNKCRVVNGAIQDIGMGKRLFIVTGFGYFSDNAWMVAINLILPTITPELTSSSRLPYLTLGQNIGLLLGAAFWGIAADIWGRNLILFLWCILPGLPNAHRNGGGMDSFFLWSFDELTSLEEFLPGTHQYLLTVLSIWWAFGRGRDLEAIAVVKKVGEVNGKEVQLSVDALTRSGSYIEKVKIRQPHENMDYMAKEGDAPIIPTKRMPTAKSRTSSAILNAKSPILGLNHIKPLFATKKLMYSTSLLIVLWGLIGLAFPLYSSFITYYLATRGAHFGDGSTYVTYRNQVILAVVGIPVLTGVFLLLSLTSRSSPALLGWNCAYVFTSKVMYGVLYALTPELLPTRERGTGNALCASANRMFGVMAPIIALYANITTSVPIFISGTIFILAGLVVLALPYEPRGKAAL</sequence>